<dbReference type="Proteomes" id="UP000823749">
    <property type="component" value="Chromosome 10"/>
</dbReference>
<proteinExistence type="predicted"/>
<accession>A0AAV6INZ3</accession>
<protein>
    <recommendedName>
        <fullName evidence="4">Secreted protein</fullName>
    </recommendedName>
</protein>
<evidence type="ECO:0008006" key="4">
    <source>
        <dbReference type="Google" id="ProtNLM"/>
    </source>
</evidence>
<gene>
    <name evidence="2" type="ORF">RHGRI_029419</name>
</gene>
<sequence>MLLFCIHVVSMLCGDTDCCCRASLSCCGSSEACLTAMEQVYQALSVAAAELEFLLSGRRQEIAIAGLIPDLNGRVETRSERGDSLYVRRATALRRAPNQVALALISREHAGSGS</sequence>
<comment type="caution">
    <text evidence="2">The sequence shown here is derived from an EMBL/GenBank/DDBJ whole genome shotgun (WGS) entry which is preliminary data.</text>
</comment>
<name>A0AAV6INZ3_9ERIC</name>
<dbReference type="AlphaFoldDB" id="A0AAV6INZ3"/>
<evidence type="ECO:0000313" key="2">
    <source>
        <dbReference type="EMBL" id="KAG5528749.1"/>
    </source>
</evidence>
<keyword evidence="1" id="KW-0732">Signal</keyword>
<keyword evidence="3" id="KW-1185">Reference proteome</keyword>
<feature type="chain" id="PRO_5043563181" description="Secreted protein" evidence="1">
    <location>
        <begin position="19"/>
        <end position="114"/>
    </location>
</feature>
<feature type="signal peptide" evidence="1">
    <location>
        <begin position="1"/>
        <end position="18"/>
    </location>
</feature>
<dbReference type="EMBL" id="JACTNZ010000010">
    <property type="protein sequence ID" value="KAG5528749.1"/>
    <property type="molecule type" value="Genomic_DNA"/>
</dbReference>
<reference evidence="2" key="1">
    <citation type="submission" date="2020-08" db="EMBL/GenBank/DDBJ databases">
        <title>Plant Genome Project.</title>
        <authorList>
            <person name="Zhang R.-G."/>
        </authorList>
    </citation>
    <scope>NUCLEOTIDE SEQUENCE</scope>
    <source>
        <strain evidence="2">WSP0</strain>
        <tissue evidence="2">Leaf</tissue>
    </source>
</reference>
<evidence type="ECO:0000256" key="1">
    <source>
        <dbReference type="SAM" id="SignalP"/>
    </source>
</evidence>
<organism evidence="2 3">
    <name type="scientific">Rhododendron griersonianum</name>
    <dbReference type="NCBI Taxonomy" id="479676"/>
    <lineage>
        <taxon>Eukaryota</taxon>
        <taxon>Viridiplantae</taxon>
        <taxon>Streptophyta</taxon>
        <taxon>Embryophyta</taxon>
        <taxon>Tracheophyta</taxon>
        <taxon>Spermatophyta</taxon>
        <taxon>Magnoliopsida</taxon>
        <taxon>eudicotyledons</taxon>
        <taxon>Gunneridae</taxon>
        <taxon>Pentapetalae</taxon>
        <taxon>asterids</taxon>
        <taxon>Ericales</taxon>
        <taxon>Ericaceae</taxon>
        <taxon>Ericoideae</taxon>
        <taxon>Rhodoreae</taxon>
        <taxon>Rhododendron</taxon>
    </lineage>
</organism>
<evidence type="ECO:0000313" key="3">
    <source>
        <dbReference type="Proteomes" id="UP000823749"/>
    </source>
</evidence>